<dbReference type="EMBL" id="LGTK01000029">
    <property type="protein sequence ID" value="KPH74618.1"/>
    <property type="molecule type" value="Genomic_DNA"/>
</dbReference>
<gene>
    <name evidence="8" type="ORF">AFL42_09765</name>
</gene>
<feature type="domain" description="Nudix hydrolase" evidence="7">
    <location>
        <begin position="4"/>
        <end position="196"/>
    </location>
</feature>
<evidence type="ECO:0000256" key="4">
    <source>
        <dbReference type="ARBA" id="ARBA00022801"/>
    </source>
</evidence>
<keyword evidence="5" id="KW-0460">Magnesium</keyword>
<evidence type="ECO:0000259" key="7">
    <source>
        <dbReference type="PROSITE" id="PS51462"/>
    </source>
</evidence>
<dbReference type="Gene3D" id="3.90.79.10">
    <property type="entry name" value="Nucleoside Triphosphate Pyrophosphohydrolase"/>
    <property type="match status" value="1"/>
</dbReference>
<dbReference type="PANTHER" id="PTHR12318">
    <property type="entry name" value="TESTOSTERONE-REGULATED PROTEIN RP2"/>
    <property type="match status" value="1"/>
</dbReference>
<evidence type="ECO:0000313" key="9">
    <source>
        <dbReference type="Proteomes" id="UP000037854"/>
    </source>
</evidence>
<keyword evidence="9" id="KW-1185">Reference proteome</keyword>
<dbReference type="InterPro" id="IPR039121">
    <property type="entry name" value="NUDT19"/>
</dbReference>
<sequence>MVAIPKPASTVVLMDNESRIYLTKRPKTMKFMGGFYVFPGGGMDDADQLVNEKYVKSESKNDSLTMGHYIAAARELFEEVGILLGNKEDGSPVILSKKKELIYRNQLVNREITFGEILEREEIFFHLKCLSYIGQLVTPSQSPIRFDTRFFLVMLPQGQQPHPDRSEIDDAFWIAPEEALDLFENKKLKLSAPTILTLEAVIKYLNGEKLHISASEIDLLKMRRNITGF</sequence>
<comment type="caution">
    <text evidence="8">The sequence shown here is derived from an EMBL/GenBank/DDBJ whole genome shotgun (WGS) entry which is preliminary data.</text>
</comment>
<dbReference type="InterPro" id="IPR015797">
    <property type="entry name" value="NUDIX_hydrolase-like_dom_sf"/>
</dbReference>
<dbReference type="InterPro" id="IPR000086">
    <property type="entry name" value="NUDIX_hydrolase_dom"/>
</dbReference>
<name>A0ABR5MIV6_9BACI</name>
<reference evidence="8 9" key="1">
    <citation type="submission" date="2015-07" db="EMBL/GenBank/DDBJ databases">
        <title>High-quality draft genome sequence of Oceanobacillus caeni HM6, a bacillus isolated from a human feces.</title>
        <authorList>
            <person name="Kumar J."/>
            <person name="Verma M.K."/>
            <person name="Pandey R."/>
            <person name="Bhambi M."/>
            <person name="Chauhan N."/>
        </authorList>
    </citation>
    <scope>NUCLEOTIDE SEQUENCE [LARGE SCALE GENOMIC DNA]</scope>
    <source>
        <strain evidence="8 9">HM6</strain>
    </source>
</reference>
<dbReference type="PROSITE" id="PS51462">
    <property type="entry name" value="NUDIX"/>
    <property type="match status" value="1"/>
</dbReference>
<organism evidence="8 9">
    <name type="scientific">Oceanobacillus caeni</name>
    <dbReference type="NCBI Taxonomy" id="405946"/>
    <lineage>
        <taxon>Bacteria</taxon>
        <taxon>Bacillati</taxon>
        <taxon>Bacillota</taxon>
        <taxon>Bacilli</taxon>
        <taxon>Bacillales</taxon>
        <taxon>Bacillaceae</taxon>
        <taxon>Oceanobacillus</taxon>
    </lineage>
</organism>
<evidence type="ECO:0000256" key="5">
    <source>
        <dbReference type="ARBA" id="ARBA00022842"/>
    </source>
</evidence>
<dbReference type="CDD" id="cd18870">
    <property type="entry name" value="NUDIX_AcylCoAdiphos_Nudt19"/>
    <property type="match status" value="1"/>
</dbReference>
<dbReference type="PANTHER" id="PTHR12318:SF0">
    <property type="entry name" value="ACYL-COENZYME A DIPHOSPHATASE NUDT19"/>
    <property type="match status" value="1"/>
</dbReference>
<keyword evidence="4" id="KW-0378">Hydrolase</keyword>
<keyword evidence="6" id="KW-0464">Manganese</keyword>
<protein>
    <recommendedName>
        <fullName evidence="7">Nudix hydrolase domain-containing protein</fullName>
    </recommendedName>
</protein>
<comment type="cofactor">
    <cofactor evidence="2">
        <name>Mg(2+)</name>
        <dbReference type="ChEBI" id="CHEBI:18420"/>
    </cofactor>
</comment>
<accession>A0ABR5MIV6</accession>
<proteinExistence type="predicted"/>
<evidence type="ECO:0000313" key="8">
    <source>
        <dbReference type="EMBL" id="KPH74618.1"/>
    </source>
</evidence>
<evidence type="ECO:0000256" key="3">
    <source>
        <dbReference type="ARBA" id="ARBA00022723"/>
    </source>
</evidence>
<comment type="cofactor">
    <cofactor evidence="1">
        <name>Mn(2+)</name>
        <dbReference type="ChEBI" id="CHEBI:29035"/>
    </cofactor>
</comment>
<dbReference type="SUPFAM" id="SSF55811">
    <property type="entry name" value="Nudix"/>
    <property type="match status" value="1"/>
</dbReference>
<dbReference type="RefSeq" id="WP_060668520.1">
    <property type="nucleotide sequence ID" value="NZ_LGTK01000029.1"/>
</dbReference>
<evidence type="ECO:0000256" key="1">
    <source>
        <dbReference type="ARBA" id="ARBA00001936"/>
    </source>
</evidence>
<evidence type="ECO:0000256" key="6">
    <source>
        <dbReference type="ARBA" id="ARBA00023211"/>
    </source>
</evidence>
<dbReference type="Proteomes" id="UP000037854">
    <property type="component" value="Unassembled WGS sequence"/>
</dbReference>
<evidence type="ECO:0000256" key="2">
    <source>
        <dbReference type="ARBA" id="ARBA00001946"/>
    </source>
</evidence>
<keyword evidence="3" id="KW-0479">Metal-binding</keyword>